<keyword evidence="3" id="KW-1185">Reference proteome</keyword>
<evidence type="ECO:0000256" key="1">
    <source>
        <dbReference type="SAM" id="MobiDB-lite"/>
    </source>
</evidence>
<dbReference type="Proteomes" id="UP000315295">
    <property type="component" value="Unassembled WGS sequence"/>
</dbReference>
<evidence type="ECO:0000313" key="3">
    <source>
        <dbReference type="Proteomes" id="UP000315295"/>
    </source>
</evidence>
<dbReference type="EMBL" id="VIEB01000503">
    <property type="protein sequence ID" value="TQD88690.1"/>
    <property type="molecule type" value="Genomic_DNA"/>
</dbReference>
<evidence type="ECO:0000313" key="2">
    <source>
        <dbReference type="EMBL" id="TQD88690.1"/>
    </source>
</evidence>
<name>A0A540LQB8_MALBA</name>
<comment type="caution">
    <text evidence="2">The sequence shown here is derived from an EMBL/GenBank/DDBJ whole genome shotgun (WGS) entry which is preliminary data.</text>
</comment>
<gene>
    <name evidence="2" type="ORF">C1H46_025764</name>
</gene>
<reference evidence="2 3" key="1">
    <citation type="journal article" date="2019" name="G3 (Bethesda)">
        <title>Sequencing of a Wild Apple (Malus baccata) Genome Unravels the Differences Between Cultivated and Wild Apple Species Regarding Disease Resistance and Cold Tolerance.</title>
        <authorList>
            <person name="Chen X."/>
        </authorList>
    </citation>
    <scope>NUCLEOTIDE SEQUENCE [LARGE SCALE GENOMIC DNA]</scope>
    <source>
        <strain evidence="3">cv. Shandingzi</strain>
        <tissue evidence="2">Leaves</tissue>
    </source>
</reference>
<dbReference type="AlphaFoldDB" id="A0A540LQB8"/>
<sequence>MIWFAHGGIDQIPKQIWVFIYDGDRGGGNRRSHGSPALSEDIPDHESRGVGQSGSGALGRSLLVGPGGGSTGDGLLPGGSGLGGGGGGGERRGLVLLVMEFMVMELKLFTILDQKKRDLIAYLREESLLRPLRHTHSLADNIFLYPPFH</sequence>
<protein>
    <submittedName>
        <fullName evidence="2">Uncharacterized protein</fullName>
    </submittedName>
</protein>
<accession>A0A540LQB8</accession>
<feature type="region of interest" description="Disordered" evidence="1">
    <location>
        <begin position="29"/>
        <end position="54"/>
    </location>
</feature>
<proteinExistence type="predicted"/>
<organism evidence="2 3">
    <name type="scientific">Malus baccata</name>
    <name type="common">Siberian crab apple</name>
    <name type="synonym">Pyrus baccata</name>
    <dbReference type="NCBI Taxonomy" id="106549"/>
    <lineage>
        <taxon>Eukaryota</taxon>
        <taxon>Viridiplantae</taxon>
        <taxon>Streptophyta</taxon>
        <taxon>Embryophyta</taxon>
        <taxon>Tracheophyta</taxon>
        <taxon>Spermatophyta</taxon>
        <taxon>Magnoliopsida</taxon>
        <taxon>eudicotyledons</taxon>
        <taxon>Gunneridae</taxon>
        <taxon>Pentapetalae</taxon>
        <taxon>rosids</taxon>
        <taxon>fabids</taxon>
        <taxon>Rosales</taxon>
        <taxon>Rosaceae</taxon>
        <taxon>Amygdaloideae</taxon>
        <taxon>Maleae</taxon>
        <taxon>Malus</taxon>
    </lineage>
</organism>